<dbReference type="PROSITE" id="PS00108">
    <property type="entry name" value="PROTEIN_KINASE_ST"/>
    <property type="match status" value="1"/>
</dbReference>
<dbReference type="Pfam" id="PF00498">
    <property type="entry name" value="FHA"/>
    <property type="match status" value="1"/>
</dbReference>
<dbReference type="InterPro" id="IPR000719">
    <property type="entry name" value="Prot_kinase_dom"/>
</dbReference>
<dbReference type="GO" id="GO:0060628">
    <property type="term" value="P:regulation of ER to Golgi vesicle-mediated transport"/>
    <property type="evidence" value="ECO:0007669"/>
    <property type="project" value="TreeGrafter"/>
</dbReference>
<feature type="region of interest" description="Disordered" evidence="5">
    <location>
        <begin position="621"/>
        <end position="644"/>
    </location>
</feature>
<dbReference type="CDD" id="cd05117">
    <property type="entry name" value="STKc_CAMK"/>
    <property type="match status" value="1"/>
</dbReference>
<dbReference type="PROSITE" id="PS00107">
    <property type="entry name" value="PROTEIN_KINASE_ATP"/>
    <property type="match status" value="1"/>
</dbReference>
<sequence length="1257" mass="143260">MEVEKYINSNFTSLEDLATIEAKIEELTIAQNEMKRITAARLSNTEDNTAKELTIDSEKLQDAVVHIGAVLSEIMDLTDIKDSCNKIEALIQEFGPVPLFIDLQGQLQTKLEINESIVFLEKCRNAEEKLNSGLQFEQLGEVSIEIEQLGQPDLVEKLTTIIATFRTNLESELKEVIRNSKWLSNSNIASQALTVLTKTFERLVELQTIKDIPTYPESWWALDLLLQPFAVRFNYHFNSPNKDTNKLSKPEWALNYVENFLDDNLPLLSIVVDDVFKPLGRIGTYEVITCVLQLLRLKINKMVHIIDENIHNVQDAQLKEKYGRLLSHLIFETSLYDQRLRNKYSYNPYITTTTKTTNYSTPVAQKWTGLTGDILLDNSSHTVSNWLNFENTLATKRFENDILGAEDAFRIDYDYLAGNEKDSLISTHQILRPTYSAYGVFKLINNLNTHFQTLTIVKFQLKYVSKIQLNILESYLEAIKAQYKIFLDRFSFNKSAFNMIPGAMNEVVDAKDYLKQDEKMLASLQKLTEIFCSTKFLIKSMEKWSEDLIFIQLWEMYIKLNSVNISSDDNNNTYGIFGNPLEQYENLLSKIMDHYLDFFKLEIKRLLKKYVNTSQWELAGSNDGDGAGDGDGDGDGDNDNTVPSSDLNPLIDALPIDLEIISKSVSQLDYFAISNNVVTTICDLLYEYIVTNNRFSRKGVNQLIVDFSYLIKSLQSPLLLNSRSRSTSSSIPHDATTITASTQQLSSDENESYVKIVQAIDLLDSMDIEKAILLKKQSDKIIDELRLEYGHKLQHLKTSEIRDLLSRLKAVENEYLENKIKRQSTMPSVIMAKLYSTKDHPTLSIPHQLRVVIGRSNSCDIKIQGLDVSSKHCEMNLIILPHTDSQKEYLNVMDLSSNGLYLNDEKMDKGTNAILKTGDKLTFAKTGGSYIFRYVEDGKPDLQVGKRSFFDDYILGKQLGSGHYAVVKEAKCKRSGEVVAVKIFHPNKTASASGSRNDAKLQQEMDLLLSINHPNIVQYRGHYIEPNSTQSVNTYLVLEKMNSGELFQRIINKTKLASDETRAIFRQLLSGLKYLHDRDIIHRDIKPENILLDIIPRSSPAQKQLGPWDAQELDVRVKIADFGLAKFIGELKFTNTLCGTPAYVAPEILRLEAKGRYSKKVDLWSSGVLLYVCLCGFPPFSDELAPPNMKEQILQGKFAFYSPFFDDIEDTVLDLITNLLQVDPDRRFDIDETLNHDWFTEEISEISQVPDSITEEQ</sequence>
<dbReference type="InterPro" id="IPR008271">
    <property type="entry name" value="Ser/Thr_kinase_AS"/>
</dbReference>
<dbReference type="InterPro" id="IPR000253">
    <property type="entry name" value="FHA_dom"/>
</dbReference>
<dbReference type="GO" id="GO:0030447">
    <property type="term" value="P:filamentous growth"/>
    <property type="evidence" value="ECO:0007669"/>
    <property type="project" value="UniProtKB-ARBA"/>
</dbReference>
<dbReference type="RefSeq" id="XP_049180480.1">
    <property type="nucleotide sequence ID" value="XM_049323667.1"/>
</dbReference>
<evidence type="ECO:0000256" key="3">
    <source>
        <dbReference type="ARBA" id="ARBA00022840"/>
    </source>
</evidence>
<dbReference type="InterPro" id="IPR007528">
    <property type="entry name" value="RINT1_Tip20"/>
</dbReference>
<dbReference type="GO" id="GO:0004672">
    <property type="term" value="F:protein kinase activity"/>
    <property type="evidence" value="ECO:0007669"/>
    <property type="project" value="InterPro"/>
</dbReference>
<dbReference type="InterPro" id="IPR011009">
    <property type="entry name" value="Kinase-like_dom_sf"/>
</dbReference>
<dbReference type="InterPro" id="IPR042042">
    <property type="entry name" value="Tip20p_domB"/>
</dbReference>
<protein>
    <submittedName>
        <fullName evidence="8">Uncharacterized protein</fullName>
    </submittedName>
</protein>
<dbReference type="Proteomes" id="UP001202479">
    <property type="component" value="Unassembled WGS sequence"/>
</dbReference>
<comment type="similarity">
    <text evidence="1">Belongs to the protein kinase superfamily. CAMK Ser/Thr protein kinase family. CHEK2 subfamily.</text>
</comment>
<evidence type="ECO:0000313" key="9">
    <source>
        <dbReference type="Proteomes" id="UP001202479"/>
    </source>
</evidence>
<keyword evidence="3 4" id="KW-0067">ATP-binding</keyword>
<dbReference type="InterPro" id="IPR008984">
    <property type="entry name" value="SMAD_FHA_dom_sf"/>
</dbReference>
<gene>
    <name evidence="8" type="ORF">KGF56_002438</name>
</gene>
<dbReference type="PROSITE" id="PS50011">
    <property type="entry name" value="PROTEIN_KINASE_DOM"/>
    <property type="match status" value="1"/>
</dbReference>
<dbReference type="SUPFAM" id="SSF49879">
    <property type="entry name" value="SMAD/FHA domain"/>
    <property type="match status" value="1"/>
</dbReference>
<comment type="caution">
    <text evidence="8">The sequence shown here is derived from an EMBL/GenBank/DDBJ whole genome shotgun (WGS) entry which is preliminary data.</text>
</comment>
<dbReference type="SMART" id="SM00220">
    <property type="entry name" value="S_TKc"/>
    <property type="match status" value="1"/>
</dbReference>
<organism evidence="8 9">
    <name type="scientific">Candida oxycetoniae</name>
    <dbReference type="NCBI Taxonomy" id="497107"/>
    <lineage>
        <taxon>Eukaryota</taxon>
        <taxon>Fungi</taxon>
        <taxon>Dikarya</taxon>
        <taxon>Ascomycota</taxon>
        <taxon>Saccharomycotina</taxon>
        <taxon>Pichiomycetes</taxon>
        <taxon>Debaryomycetaceae</taxon>
        <taxon>Candida/Lodderomyces clade</taxon>
        <taxon>Candida</taxon>
    </lineage>
</organism>
<dbReference type="AlphaFoldDB" id="A0AAI9SXM0"/>
<dbReference type="SMART" id="SM00240">
    <property type="entry name" value="FHA"/>
    <property type="match status" value="1"/>
</dbReference>
<feature type="binding site" evidence="4">
    <location>
        <position position="982"/>
    </location>
    <ligand>
        <name>ATP</name>
        <dbReference type="ChEBI" id="CHEBI:30616"/>
    </ligand>
</feature>
<dbReference type="PROSITE" id="PS50006">
    <property type="entry name" value="FHA_DOMAIN"/>
    <property type="match status" value="1"/>
</dbReference>
<dbReference type="GeneID" id="73380055"/>
<evidence type="ECO:0000256" key="2">
    <source>
        <dbReference type="ARBA" id="ARBA00022741"/>
    </source>
</evidence>
<dbReference type="Gene3D" id="1.20.58.1420">
    <property type="entry name" value="Dsl1p vesicle tethering complex, Tip20p subunit, domain B"/>
    <property type="match status" value="1"/>
</dbReference>
<dbReference type="EMBL" id="JAHUZD010000087">
    <property type="protein sequence ID" value="KAI3404735.2"/>
    <property type="molecule type" value="Genomic_DNA"/>
</dbReference>
<dbReference type="FunFam" id="1.10.510.10:FF:000571">
    <property type="entry name" value="Maternal embryonic leucine zipper kinase"/>
    <property type="match status" value="1"/>
</dbReference>
<proteinExistence type="inferred from homology"/>
<keyword evidence="9" id="KW-1185">Reference proteome</keyword>
<reference evidence="8" key="1">
    <citation type="journal article" date="2022" name="DNA Res.">
        <title>Genome analysis of five recently described species of the CUG-Ser clade uncovers Candida theae as a new hybrid lineage with pathogenic potential in the Candida parapsilosis species complex.</title>
        <authorList>
            <person name="Mixao V."/>
            <person name="Del Olmo V."/>
            <person name="Hegedusova E."/>
            <person name="Saus E."/>
            <person name="Pryszcz L."/>
            <person name="Cillingova A."/>
            <person name="Nosek J."/>
            <person name="Gabaldon T."/>
        </authorList>
    </citation>
    <scope>NUCLEOTIDE SEQUENCE</scope>
    <source>
        <strain evidence="8">CBS 10844</strain>
    </source>
</reference>
<name>A0AAI9SXM0_9ASCO</name>
<accession>A0AAI9SXM0</accession>
<dbReference type="Gene3D" id="1.20.58.670">
    <property type="entry name" value="Dsl1p vesicle tethering complex, Tip20p subunit, domain D"/>
    <property type="match status" value="1"/>
</dbReference>
<dbReference type="Pfam" id="PF04437">
    <property type="entry name" value="RINT1_TIP1"/>
    <property type="match status" value="1"/>
</dbReference>
<dbReference type="PROSITE" id="PS51386">
    <property type="entry name" value="RINT1_TIP20"/>
    <property type="match status" value="1"/>
</dbReference>
<dbReference type="PANTHER" id="PTHR13520">
    <property type="entry name" value="RAD50-INTERACTING PROTEIN 1 RINT-1"/>
    <property type="match status" value="1"/>
</dbReference>
<evidence type="ECO:0000256" key="1">
    <source>
        <dbReference type="ARBA" id="ARBA00005575"/>
    </source>
</evidence>
<dbReference type="Gene3D" id="2.60.200.20">
    <property type="match status" value="1"/>
</dbReference>
<dbReference type="Pfam" id="PF00069">
    <property type="entry name" value="Pkinase"/>
    <property type="match status" value="1"/>
</dbReference>
<dbReference type="InterPro" id="IPR042044">
    <property type="entry name" value="EXOC6PINT-1/Sec15/Tip20_C_dom2"/>
</dbReference>
<dbReference type="GO" id="GO:0006890">
    <property type="term" value="P:retrograde vesicle-mediated transport, Golgi to endoplasmic reticulum"/>
    <property type="evidence" value="ECO:0007669"/>
    <property type="project" value="InterPro"/>
</dbReference>
<feature type="domain" description="Protein kinase" evidence="7">
    <location>
        <begin position="953"/>
        <end position="1239"/>
    </location>
</feature>
<evidence type="ECO:0000256" key="4">
    <source>
        <dbReference type="PROSITE-ProRule" id="PRU10141"/>
    </source>
</evidence>
<dbReference type="Gene3D" id="1.10.510.10">
    <property type="entry name" value="Transferase(Phosphotransferase) domain 1"/>
    <property type="match status" value="1"/>
</dbReference>
<evidence type="ECO:0000259" key="6">
    <source>
        <dbReference type="PROSITE" id="PS50006"/>
    </source>
</evidence>
<keyword evidence="2 4" id="KW-0547">Nucleotide-binding</keyword>
<dbReference type="GO" id="GO:0070939">
    <property type="term" value="C:Dsl1/NZR complex"/>
    <property type="evidence" value="ECO:0007669"/>
    <property type="project" value="InterPro"/>
</dbReference>
<dbReference type="PANTHER" id="PTHR13520:SF0">
    <property type="entry name" value="RAD50-INTERACTING PROTEIN 1"/>
    <property type="match status" value="1"/>
</dbReference>
<evidence type="ECO:0000313" key="8">
    <source>
        <dbReference type="EMBL" id="KAI3404735.2"/>
    </source>
</evidence>
<evidence type="ECO:0000256" key="5">
    <source>
        <dbReference type="SAM" id="MobiDB-lite"/>
    </source>
</evidence>
<feature type="domain" description="FHA" evidence="6">
    <location>
        <begin position="851"/>
        <end position="907"/>
    </location>
</feature>
<dbReference type="GO" id="GO:0006888">
    <property type="term" value="P:endoplasmic reticulum to Golgi vesicle-mediated transport"/>
    <property type="evidence" value="ECO:0007669"/>
    <property type="project" value="InterPro"/>
</dbReference>
<dbReference type="GO" id="GO:0005524">
    <property type="term" value="F:ATP binding"/>
    <property type="evidence" value="ECO:0007669"/>
    <property type="project" value="UniProtKB-UniRule"/>
</dbReference>
<dbReference type="InterPro" id="IPR017441">
    <property type="entry name" value="Protein_kinase_ATP_BS"/>
</dbReference>
<dbReference type="SUPFAM" id="SSF56112">
    <property type="entry name" value="Protein kinase-like (PK-like)"/>
    <property type="match status" value="1"/>
</dbReference>
<evidence type="ECO:0000259" key="7">
    <source>
        <dbReference type="PROSITE" id="PS50011"/>
    </source>
</evidence>
<feature type="compositionally biased region" description="Acidic residues" evidence="5">
    <location>
        <begin position="626"/>
        <end position="638"/>
    </location>
</feature>